<reference evidence="4 5" key="1">
    <citation type="submission" date="2020-08" db="EMBL/GenBank/DDBJ databases">
        <title>Genomic Encyclopedia of Type Strains, Phase IV (KMG-IV): sequencing the most valuable type-strain genomes for metagenomic binning, comparative biology and taxonomic classification.</title>
        <authorList>
            <person name="Goeker M."/>
        </authorList>
    </citation>
    <scope>NUCLEOTIDE SEQUENCE [LARGE SCALE GENOMIC DNA]</scope>
    <source>
        <strain evidence="4 5">DSM 15757</strain>
    </source>
</reference>
<evidence type="ECO:0000313" key="5">
    <source>
        <dbReference type="Proteomes" id="UP000587579"/>
    </source>
</evidence>
<dbReference type="PROSITE" id="PS51724">
    <property type="entry name" value="SPOR"/>
    <property type="match status" value="1"/>
</dbReference>
<feature type="region of interest" description="Disordered" evidence="1">
    <location>
        <begin position="47"/>
        <end position="66"/>
    </location>
</feature>
<keyword evidence="2" id="KW-0472">Membrane</keyword>
<dbReference type="InterPro" id="IPR052521">
    <property type="entry name" value="Cell_div_SPOR-domain"/>
</dbReference>
<protein>
    <submittedName>
        <fullName evidence="4">Cell division septation protein DedD</fullName>
    </submittedName>
</protein>
<accession>A0ABR6P2L6</accession>
<evidence type="ECO:0000256" key="1">
    <source>
        <dbReference type="SAM" id="MobiDB-lite"/>
    </source>
</evidence>
<gene>
    <name evidence="4" type="ORF">HNQ05_001621</name>
</gene>
<feature type="compositionally biased region" description="Low complexity" evidence="1">
    <location>
        <begin position="51"/>
        <end position="66"/>
    </location>
</feature>
<feature type="transmembrane region" description="Helical" evidence="2">
    <location>
        <begin position="12"/>
        <end position="31"/>
    </location>
</feature>
<dbReference type="Gene3D" id="3.30.70.1070">
    <property type="entry name" value="Sporulation related repeat"/>
    <property type="match status" value="2"/>
</dbReference>
<evidence type="ECO:0000259" key="3">
    <source>
        <dbReference type="PROSITE" id="PS51724"/>
    </source>
</evidence>
<keyword evidence="2" id="KW-1133">Transmembrane helix</keyword>
<dbReference type="GO" id="GO:0051301">
    <property type="term" value="P:cell division"/>
    <property type="evidence" value="ECO:0007669"/>
    <property type="project" value="UniProtKB-KW"/>
</dbReference>
<keyword evidence="4" id="KW-0131">Cell cycle</keyword>
<dbReference type="SUPFAM" id="SSF110997">
    <property type="entry name" value="Sporulation related repeat"/>
    <property type="match status" value="2"/>
</dbReference>
<dbReference type="Pfam" id="PF05036">
    <property type="entry name" value="SPOR"/>
    <property type="match status" value="2"/>
</dbReference>
<dbReference type="PANTHER" id="PTHR38687:SF1">
    <property type="entry name" value="CELL DIVISION PROTEIN DEDD"/>
    <property type="match status" value="1"/>
</dbReference>
<organism evidence="4 5">
    <name type="scientific">Oceanithermus desulfurans</name>
    <dbReference type="NCBI Taxonomy" id="227924"/>
    <lineage>
        <taxon>Bacteria</taxon>
        <taxon>Thermotogati</taxon>
        <taxon>Deinococcota</taxon>
        <taxon>Deinococci</taxon>
        <taxon>Thermales</taxon>
        <taxon>Thermaceae</taxon>
        <taxon>Oceanithermus</taxon>
    </lineage>
</organism>
<proteinExistence type="predicted"/>
<dbReference type="InterPro" id="IPR007730">
    <property type="entry name" value="SPOR-like_dom"/>
</dbReference>
<dbReference type="EMBL" id="JACHEZ010000005">
    <property type="protein sequence ID" value="MBB6030243.1"/>
    <property type="molecule type" value="Genomic_DNA"/>
</dbReference>
<dbReference type="InterPro" id="IPR036680">
    <property type="entry name" value="SPOR-like_sf"/>
</dbReference>
<feature type="domain" description="SPOR" evidence="3">
    <location>
        <begin position="124"/>
        <end position="204"/>
    </location>
</feature>
<comment type="caution">
    <text evidence="4">The sequence shown here is derived from an EMBL/GenBank/DDBJ whole genome shotgun (WGS) entry which is preliminary data.</text>
</comment>
<evidence type="ECO:0000313" key="4">
    <source>
        <dbReference type="EMBL" id="MBB6030243.1"/>
    </source>
</evidence>
<dbReference type="Proteomes" id="UP000587579">
    <property type="component" value="Unassembled WGS sequence"/>
</dbReference>
<feature type="compositionally biased region" description="Low complexity" evidence="1">
    <location>
        <begin position="82"/>
        <end position="115"/>
    </location>
</feature>
<name>A0ABR6P2L6_9DEIN</name>
<dbReference type="PANTHER" id="PTHR38687">
    <property type="entry name" value="CELL DIVISION PROTEIN DEDD-RELATED"/>
    <property type="match status" value="1"/>
</dbReference>
<evidence type="ECO:0000256" key="2">
    <source>
        <dbReference type="SAM" id="Phobius"/>
    </source>
</evidence>
<dbReference type="RefSeq" id="WP_183677733.1">
    <property type="nucleotide sequence ID" value="NZ_JACHEZ010000005.1"/>
</dbReference>
<keyword evidence="4" id="KW-0132">Cell division</keyword>
<keyword evidence="5" id="KW-1185">Reference proteome</keyword>
<feature type="region of interest" description="Disordered" evidence="1">
    <location>
        <begin position="82"/>
        <end position="124"/>
    </location>
</feature>
<keyword evidence="2" id="KW-0812">Transmembrane</keyword>
<sequence>MRWLRENWIDALIFAVFAVTVVGIVLFLTGVNPFKAKAPSGVTAPVPIASPAPDETAPAGADAEAPAADEPVTVVPLLPAAPETATEPPAGAAPSEPAAATAPAAPAAPAGRTETAPPPAAPAGPETGIFRVSVGAFGNPLNALALAQKLEAQGYAVRLEPVGRVTRVAVGPFTRRGDAVQAAERLSGYEPQIYRGDSPEPTQTYLQVGAFKQLASAEATVRTLRDQGIGPVVLQYRKPWIKVWVGPVAPDQLAALKRRLVEAGFEVVEVR</sequence>